<accession>A0AA96EP71</accession>
<evidence type="ECO:0000313" key="1">
    <source>
        <dbReference type="EMBL" id="WNL50169.1"/>
    </source>
</evidence>
<protein>
    <submittedName>
        <fullName evidence="1">Uncharacterized protein</fullName>
    </submittedName>
</protein>
<organism evidence="1">
    <name type="scientific">Marseillevirus sp</name>
    <dbReference type="NCBI Taxonomy" id="2809551"/>
    <lineage>
        <taxon>Viruses</taxon>
        <taxon>Varidnaviria</taxon>
        <taxon>Bamfordvirae</taxon>
        <taxon>Nucleocytoviricota</taxon>
        <taxon>Megaviricetes</taxon>
        <taxon>Pimascovirales</taxon>
        <taxon>Pimascovirales incertae sedis</taxon>
        <taxon>Marseilleviridae</taxon>
        <taxon>Marseillevirus</taxon>
    </lineage>
</organism>
<name>A0AA96EP71_9VIRU</name>
<dbReference type="EMBL" id="OR343189">
    <property type="protein sequence ID" value="WNL50169.1"/>
    <property type="molecule type" value="Genomic_DNA"/>
</dbReference>
<gene>
    <name evidence="1" type="ORF">MarDSR_130</name>
</gene>
<sequence length="92" mass="11055">MSRLLETIKDFLERYNPSEIFAHQEKIGKSIELVVVVSSPDLFFYWTEHETQGRWWYSFPTEQKATDAKLLLDFITKRIECWEEQHKVEATD</sequence>
<reference evidence="1" key="1">
    <citation type="submission" date="2023-07" db="EMBL/GenBank/DDBJ databases">
        <authorList>
            <person name="Xia Y."/>
        </authorList>
    </citation>
    <scope>NUCLEOTIDE SEQUENCE</scope>
    <source>
        <strain evidence="1">E</strain>
    </source>
</reference>
<proteinExistence type="predicted"/>